<dbReference type="Gene3D" id="2.60.210.10">
    <property type="entry name" value="Apoptosis, Tumor Necrosis Factor Receptor Associated Protein 2, Chain A"/>
    <property type="match status" value="1"/>
</dbReference>
<comment type="subcellular location">
    <subcellularLocation>
        <location evidence="1">Cytoplasm</location>
    </subcellularLocation>
</comment>
<dbReference type="Pfam" id="PF21355">
    <property type="entry name" value="TRAF-mep_MATH"/>
    <property type="match status" value="1"/>
</dbReference>
<feature type="domain" description="MATH" evidence="9">
    <location>
        <begin position="387"/>
        <end position="539"/>
    </location>
</feature>
<evidence type="ECO:0000256" key="5">
    <source>
        <dbReference type="ARBA" id="ARBA00022771"/>
    </source>
</evidence>
<dbReference type="PROSITE" id="PS00518">
    <property type="entry name" value="ZF_RING_1"/>
    <property type="match status" value="1"/>
</dbReference>
<dbReference type="PIRSF" id="PIRSF015614">
    <property type="entry name" value="TRAF"/>
    <property type="match status" value="1"/>
</dbReference>
<dbReference type="PROSITE" id="PS50144">
    <property type="entry name" value="MATH"/>
    <property type="match status" value="1"/>
</dbReference>
<dbReference type="PANTHER" id="PTHR10131">
    <property type="entry name" value="TNF RECEPTOR ASSOCIATED FACTOR"/>
    <property type="match status" value="1"/>
</dbReference>
<dbReference type="InterPro" id="IPR008974">
    <property type="entry name" value="TRAF-like"/>
</dbReference>
<evidence type="ECO:0000256" key="4">
    <source>
        <dbReference type="ARBA" id="ARBA00022737"/>
    </source>
</evidence>
<protein>
    <submittedName>
        <fullName evidence="12">TRAF6</fullName>
    </submittedName>
</protein>
<proteinExistence type="predicted"/>
<dbReference type="Proteomes" id="UP000593567">
    <property type="component" value="Unassembled WGS sequence"/>
</dbReference>
<dbReference type="SUPFAM" id="SSF49599">
    <property type="entry name" value="TRAF domain-like"/>
    <property type="match status" value="2"/>
</dbReference>
<feature type="zinc finger region" description="TRAF-type" evidence="7">
    <location>
        <begin position="123"/>
        <end position="173"/>
    </location>
</feature>
<evidence type="ECO:0000256" key="2">
    <source>
        <dbReference type="ARBA" id="ARBA00022490"/>
    </source>
</evidence>
<feature type="domain" description="RING-type" evidence="8">
    <location>
        <begin position="38"/>
        <end position="79"/>
    </location>
</feature>
<organism evidence="12 13">
    <name type="scientific">Bugula neritina</name>
    <name type="common">Brown bryozoan</name>
    <name type="synonym">Sertularia neritina</name>
    <dbReference type="NCBI Taxonomy" id="10212"/>
    <lineage>
        <taxon>Eukaryota</taxon>
        <taxon>Metazoa</taxon>
        <taxon>Spiralia</taxon>
        <taxon>Lophotrochozoa</taxon>
        <taxon>Bryozoa</taxon>
        <taxon>Gymnolaemata</taxon>
        <taxon>Cheilostomatida</taxon>
        <taxon>Flustrina</taxon>
        <taxon>Buguloidea</taxon>
        <taxon>Bugulidae</taxon>
        <taxon>Bugula</taxon>
    </lineage>
</organism>
<dbReference type="OrthoDB" id="6475149at2759"/>
<dbReference type="PROSITE" id="PS50145">
    <property type="entry name" value="ZF_TRAF"/>
    <property type="match status" value="2"/>
</dbReference>
<dbReference type="AlphaFoldDB" id="A0A7J7J3F9"/>
<gene>
    <name evidence="12" type="ORF">EB796_021465</name>
</gene>
<feature type="zinc finger region" description="TRAF-type" evidence="7">
    <location>
        <begin position="176"/>
        <end position="223"/>
    </location>
</feature>
<evidence type="ECO:0000313" key="13">
    <source>
        <dbReference type="Proteomes" id="UP000593567"/>
    </source>
</evidence>
<dbReference type="FunFam" id="3.30.40.10:FF:000179">
    <property type="entry name" value="TNF receptor-associated factor"/>
    <property type="match status" value="1"/>
</dbReference>
<comment type="caution">
    <text evidence="12">The sequence shown here is derived from an EMBL/GenBank/DDBJ whole genome shotgun (WGS) entry which is preliminary data.</text>
</comment>
<dbReference type="GO" id="GO:0045087">
    <property type="term" value="P:innate immune response"/>
    <property type="evidence" value="ECO:0007669"/>
    <property type="project" value="TreeGrafter"/>
</dbReference>
<dbReference type="GO" id="GO:0008270">
    <property type="term" value="F:zinc ion binding"/>
    <property type="evidence" value="ECO:0007669"/>
    <property type="project" value="UniProtKB-KW"/>
</dbReference>
<feature type="domain" description="TRAF-type" evidence="10">
    <location>
        <begin position="123"/>
        <end position="173"/>
    </location>
</feature>
<dbReference type="InterPro" id="IPR012227">
    <property type="entry name" value="TNF_rcpt-assoc_TRAF_met"/>
</dbReference>
<evidence type="ECO:0000256" key="1">
    <source>
        <dbReference type="ARBA" id="ARBA00004496"/>
    </source>
</evidence>
<keyword evidence="5 7" id="KW-0863">Zinc-finger</keyword>
<keyword evidence="3 7" id="KW-0479">Metal-binding</keyword>
<dbReference type="InterPro" id="IPR001841">
    <property type="entry name" value="Znf_RING"/>
</dbReference>
<evidence type="ECO:0000256" key="6">
    <source>
        <dbReference type="ARBA" id="ARBA00022833"/>
    </source>
</evidence>
<dbReference type="GO" id="GO:0005737">
    <property type="term" value="C:cytoplasm"/>
    <property type="evidence" value="ECO:0007669"/>
    <property type="project" value="UniProtKB-SubCell"/>
</dbReference>
<dbReference type="InterPro" id="IPR017907">
    <property type="entry name" value="Znf_RING_CS"/>
</dbReference>
<keyword evidence="13" id="KW-1185">Reference proteome</keyword>
<dbReference type="PROSITE" id="PS51081">
    <property type="entry name" value="ZF_SIAH"/>
    <property type="match status" value="1"/>
</dbReference>
<reference evidence="12" key="1">
    <citation type="submission" date="2020-06" db="EMBL/GenBank/DDBJ databases">
        <title>Draft genome of Bugula neritina, a colonial animal packing powerful symbionts and potential medicines.</title>
        <authorList>
            <person name="Rayko M."/>
        </authorList>
    </citation>
    <scope>NUCLEOTIDE SEQUENCE [LARGE SCALE GENOMIC DNA]</scope>
    <source>
        <strain evidence="12">Kwan_BN1</strain>
    </source>
</reference>
<sequence>MATETGESFSSYENSLDNTNDLEGYDNEFIPPDHCYECPICMMCLREPYQTDCGHRFCRNCIKRWLRTNAPGRKCPACNDLLTSEQIYPDNFAKREIYSLEAKCRYSKSGCEVQDSLKSLLNHERHCEFRPRKCPNCGQIVVCKDMDEHLSKLCPKLTVECQLCRHHVQLSNLDNHRNLCAIGNNSCPDCGESLDSKNSADKLHTCPKEMSKCRFNNFGCKYKGLQTEMRSHMEQYQREHLAMLADSVEQLMAKYPKPSPDVAAMGAQLQNFFSASTSAECEPQGHAMAAAVDFEEDLKKPKLKRAASLATQPEKSFVESESMRYGSGEYAVEQSHDVVLQLRNQVASQQQHIIELQSKVNYLESTVQDARSDLQNVKLDFKRRLCHGSFVWRLKNYKKLREEARLGAPNCVLHSPGFYTSFNGYQFCIRLNLNGVENAQGTHLSLFIHLMQSENDDILAWPFTGKVTLTICDQHQVASKRTSISETLVAKPGLAAFQRPTTFRNHKGFGYMEFAPISYLESEDRFFIKDDVLLIKAEVRSTSVS</sequence>
<keyword evidence="4" id="KW-0677">Repeat</keyword>
<dbReference type="EMBL" id="VXIV02003185">
    <property type="protein sequence ID" value="KAF6020224.1"/>
    <property type="molecule type" value="Genomic_DNA"/>
</dbReference>
<dbReference type="UniPathway" id="UPA00143"/>
<accession>A0A7J7J3F9</accession>
<dbReference type="InterPro" id="IPR002083">
    <property type="entry name" value="MATH/TRAF_dom"/>
</dbReference>
<evidence type="ECO:0000259" key="8">
    <source>
        <dbReference type="PROSITE" id="PS50089"/>
    </source>
</evidence>
<dbReference type="GO" id="GO:0043122">
    <property type="term" value="P:regulation of canonical NF-kappaB signal transduction"/>
    <property type="evidence" value="ECO:0007669"/>
    <property type="project" value="TreeGrafter"/>
</dbReference>
<dbReference type="InterPro" id="IPR013010">
    <property type="entry name" value="Znf_SIAH"/>
</dbReference>
<evidence type="ECO:0000259" key="11">
    <source>
        <dbReference type="PROSITE" id="PS51081"/>
    </source>
</evidence>
<dbReference type="SUPFAM" id="SSF57850">
    <property type="entry name" value="RING/U-box"/>
    <property type="match status" value="1"/>
</dbReference>
<dbReference type="SMART" id="SM00184">
    <property type="entry name" value="RING"/>
    <property type="match status" value="1"/>
</dbReference>
<evidence type="ECO:0000256" key="7">
    <source>
        <dbReference type="PROSITE-ProRule" id="PRU00207"/>
    </source>
</evidence>
<dbReference type="GO" id="GO:0042981">
    <property type="term" value="P:regulation of apoptotic process"/>
    <property type="evidence" value="ECO:0007669"/>
    <property type="project" value="InterPro"/>
</dbReference>
<dbReference type="PANTHER" id="PTHR10131:SF152">
    <property type="entry name" value="TNF RECEPTOR-ASSOCIATED FACTOR 6"/>
    <property type="match status" value="1"/>
</dbReference>
<dbReference type="InterPro" id="IPR013083">
    <property type="entry name" value="Znf_RING/FYVE/PHD"/>
</dbReference>
<dbReference type="GO" id="GO:0031663">
    <property type="term" value="P:lipopolysaccharide-mediated signaling pathway"/>
    <property type="evidence" value="ECO:0007669"/>
    <property type="project" value="TreeGrafter"/>
</dbReference>
<evidence type="ECO:0000313" key="12">
    <source>
        <dbReference type="EMBL" id="KAF6020224.1"/>
    </source>
</evidence>
<evidence type="ECO:0000259" key="9">
    <source>
        <dbReference type="PROSITE" id="PS50144"/>
    </source>
</evidence>
<dbReference type="Pfam" id="PF13923">
    <property type="entry name" value="zf-C3HC4_2"/>
    <property type="match status" value="1"/>
</dbReference>
<feature type="domain" description="SIAH-type" evidence="11">
    <location>
        <begin position="99"/>
        <end position="155"/>
    </location>
</feature>
<keyword evidence="6 7" id="KW-0862">Zinc</keyword>
<dbReference type="PROSITE" id="PS50089">
    <property type="entry name" value="ZF_RING_2"/>
    <property type="match status" value="1"/>
</dbReference>
<feature type="domain" description="TRAF-type" evidence="10">
    <location>
        <begin position="176"/>
        <end position="223"/>
    </location>
</feature>
<name>A0A7J7J3F9_BUGNE</name>
<dbReference type="GO" id="GO:0016567">
    <property type="term" value="P:protein ubiquitination"/>
    <property type="evidence" value="ECO:0007669"/>
    <property type="project" value="UniProtKB-UniPathway"/>
</dbReference>
<dbReference type="GO" id="GO:0061630">
    <property type="term" value="F:ubiquitin protein ligase activity"/>
    <property type="evidence" value="ECO:0007669"/>
    <property type="project" value="TreeGrafter"/>
</dbReference>
<dbReference type="InterPro" id="IPR001293">
    <property type="entry name" value="Znf_TRAF"/>
</dbReference>
<evidence type="ECO:0000259" key="10">
    <source>
        <dbReference type="PROSITE" id="PS50145"/>
    </source>
</evidence>
<keyword evidence="2" id="KW-0963">Cytoplasm</keyword>
<dbReference type="Pfam" id="PF02176">
    <property type="entry name" value="zf-TRAF"/>
    <property type="match status" value="1"/>
</dbReference>
<dbReference type="InterPro" id="IPR049342">
    <property type="entry name" value="TRAF1-6_MATH_dom"/>
</dbReference>
<evidence type="ECO:0000256" key="3">
    <source>
        <dbReference type="ARBA" id="ARBA00022723"/>
    </source>
</evidence>
<dbReference type="Gene3D" id="3.30.40.10">
    <property type="entry name" value="Zinc/RING finger domain, C3HC4 (zinc finger)"/>
    <property type="match status" value="2"/>
</dbReference>